<dbReference type="GO" id="GO:0000398">
    <property type="term" value="P:mRNA splicing, via spliceosome"/>
    <property type="evidence" value="ECO:0007669"/>
    <property type="project" value="TreeGrafter"/>
</dbReference>
<dbReference type="PANTHER" id="PTHR22842:SF3">
    <property type="entry name" value="WD REPEAT DOMAIN-CONTAINING PROTEIN 83"/>
    <property type="match status" value="1"/>
</dbReference>
<keyword evidence="3 6" id="KW-0853">WD repeat</keyword>
<dbReference type="InterPro" id="IPR051980">
    <property type="entry name" value="WD_repeat_MORG1"/>
</dbReference>
<feature type="repeat" description="WD" evidence="6">
    <location>
        <begin position="87"/>
        <end position="128"/>
    </location>
</feature>
<evidence type="ECO:0000313" key="10">
    <source>
        <dbReference type="Proteomes" id="UP000325113"/>
    </source>
</evidence>
<dbReference type="EMBL" id="VLTM01000192">
    <property type="protein sequence ID" value="KAA0146328.1"/>
    <property type="molecule type" value="Genomic_DNA"/>
</dbReference>
<keyword evidence="2" id="KW-0963">Cytoplasm</keyword>
<dbReference type="InterPro" id="IPR019775">
    <property type="entry name" value="WD40_repeat_CS"/>
</dbReference>
<evidence type="ECO:0000313" key="7">
    <source>
        <dbReference type="EMBL" id="KAA0146328.1"/>
    </source>
</evidence>
<gene>
    <name evidence="8" type="ORF">FNF28_06845</name>
    <name evidence="7" type="ORF">FNF31_07814</name>
</gene>
<comment type="similarity">
    <text evidence="5">Belongs to the WD repeat MORG1 family.</text>
</comment>
<dbReference type="AlphaFoldDB" id="A0A5A8C071"/>
<accession>A0A5A8C071</accession>
<proteinExistence type="inferred from homology"/>
<dbReference type="Proteomes" id="UP000325113">
    <property type="component" value="Unassembled WGS sequence"/>
</dbReference>
<organism evidence="7 10">
    <name type="scientific">Cafeteria roenbergensis</name>
    <name type="common">Marine flagellate</name>
    <dbReference type="NCBI Taxonomy" id="33653"/>
    <lineage>
        <taxon>Eukaryota</taxon>
        <taxon>Sar</taxon>
        <taxon>Stramenopiles</taxon>
        <taxon>Bigyra</taxon>
        <taxon>Opalozoa</taxon>
        <taxon>Bicosoecida</taxon>
        <taxon>Cafeteriaceae</taxon>
        <taxon>Cafeteria</taxon>
    </lineage>
</organism>
<dbReference type="Gene3D" id="2.130.10.10">
    <property type="entry name" value="YVTN repeat-like/Quinoprotein amine dehydrogenase"/>
    <property type="match status" value="2"/>
</dbReference>
<dbReference type="InterPro" id="IPR015943">
    <property type="entry name" value="WD40/YVTN_repeat-like_dom_sf"/>
</dbReference>
<evidence type="ECO:0000256" key="5">
    <source>
        <dbReference type="ARBA" id="ARBA00038145"/>
    </source>
</evidence>
<dbReference type="Pfam" id="PF00400">
    <property type="entry name" value="WD40"/>
    <property type="match status" value="3"/>
</dbReference>
<sequence length="358" mass="35708">MAAAAGQDALWQCQRKLAGVHVGELLDVSVAAPSSAAAFAATAGSDGVVALWRVDGHAPASGSAFFAGAGAEAAGAAAAPRPVAVLRGEHARAVTAVALGAKGDTLVSAGMDRGVCVWDVATARVTRRLFGHDGMHTDVLMAGPAGGGGAQHLLATAGSDASVCLWDLRSKGARRPVQRMLGFTDAVSRLAFSPRRGCLAAGCLDGKARVFDMRRGALATIDAHAGAVRAVAFGPLGELLAVSCGEGELAGRPQPGVVVVVDAARGGEVLSLDGLRLSDSPTRVAFDPAGRTVVAASASGEAIAWDASTGAVVGTLRHDPSAAPVDVCAVAMHPNAARRGGPLAVTAGRDGVACVWAR</sequence>
<protein>
    <submittedName>
        <fullName evidence="7">Uncharacterized protein</fullName>
    </submittedName>
</protein>
<comment type="subcellular location">
    <subcellularLocation>
        <location evidence="1">Cytoplasm</location>
    </subcellularLocation>
</comment>
<dbReference type="PANTHER" id="PTHR22842">
    <property type="entry name" value="WD40 REPEAT PROTEIN"/>
    <property type="match status" value="1"/>
</dbReference>
<dbReference type="GO" id="GO:0071013">
    <property type="term" value="C:catalytic step 2 spliceosome"/>
    <property type="evidence" value="ECO:0007669"/>
    <property type="project" value="TreeGrafter"/>
</dbReference>
<dbReference type="Proteomes" id="UP000324907">
    <property type="component" value="Unassembled WGS sequence"/>
</dbReference>
<dbReference type="PROSITE" id="PS50294">
    <property type="entry name" value="WD_REPEATS_REGION"/>
    <property type="match status" value="1"/>
</dbReference>
<dbReference type="SUPFAM" id="SSF50978">
    <property type="entry name" value="WD40 repeat-like"/>
    <property type="match status" value="1"/>
</dbReference>
<dbReference type="InterPro" id="IPR001680">
    <property type="entry name" value="WD40_rpt"/>
</dbReference>
<dbReference type="PROSITE" id="PS00678">
    <property type="entry name" value="WD_REPEATS_1"/>
    <property type="match status" value="1"/>
</dbReference>
<evidence type="ECO:0000256" key="6">
    <source>
        <dbReference type="PROSITE-ProRule" id="PRU00221"/>
    </source>
</evidence>
<dbReference type="SMART" id="SM00320">
    <property type="entry name" value="WD40"/>
    <property type="match status" value="7"/>
</dbReference>
<evidence type="ECO:0000256" key="4">
    <source>
        <dbReference type="ARBA" id="ARBA00022737"/>
    </source>
</evidence>
<dbReference type="EMBL" id="VLTL01000191">
    <property type="protein sequence ID" value="KAA0154231.1"/>
    <property type="molecule type" value="Genomic_DNA"/>
</dbReference>
<evidence type="ECO:0000313" key="8">
    <source>
        <dbReference type="EMBL" id="KAA0154231.1"/>
    </source>
</evidence>
<name>A0A5A8C071_CAFRO</name>
<dbReference type="GO" id="GO:0005737">
    <property type="term" value="C:cytoplasm"/>
    <property type="evidence" value="ECO:0007669"/>
    <property type="project" value="UniProtKB-SubCell"/>
</dbReference>
<evidence type="ECO:0000256" key="3">
    <source>
        <dbReference type="ARBA" id="ARBA00022574"/>
    </source>
</evidence>
<evidence type="ECO:0000313" key="9">
    <source>
        <dbReference type="Proteomes" id="UP000324907"/>
    </source>
</evidence>
<dbReference type="PROSITE" id="PS50082">
    <property type="entry name" value="WD_REPEATS_2"/>
    <property type="match status" value="1"/>
</dbReference>
<comment type="caution">
    <text evidence="7">The sequence shown here is derived from an EMBL/GenBank/DDBJ whole genome shotgun (WGS) entry which is preliminary data.</text>
</comment>
<evidence type="ECO:0000256" key="1">
    <source>
        <dbReference type="ARBA" id="ARBA00004496"/>
    </source>
</evidence>
<reference evidence="9 10" key="1">
    <citation type="submission" date="2019-07" db="EMBL/GenBank/DDBJ databases">
        <title>Genomes of Cafeteria roenbergensis.</title>
        <authorList>
            <person name="Fischer M.G."/>
            <person name="Hackl T."/>
            <person name="Roman M."/>
        </authorList>
    </citation>
    <scope>NUCLEOTIDE SEQUENCE [LARGE SCALE GENOMIC DNA]</scope>
    <source>
        <strain evidence="7 10">Cflag</strain>
        <strain evidence="8 9">RCC970-E3</strain>
    </source>
</reference>
<dbReference type="InterPro" id="IPR036322">
    <property type="entry name" value="WD40_repeat_dom_sf"/>
</dbReference>
<keyword evidence="4" id="KW-0677">Repeat</keyword>
<evidence type="ECO:0000256" key="2">
    <source>
        <dbReference type="ARBA" id="ARBA00022490"/>
    </source>
</evidence>